<dbReference type="GO" id="GO:0007224">
    <property type="term" value="P:smoothened signaling pathway"/>
    <property type="evidence" value="ECO:0007669"/>
    <property type="project" value="TreeGrafter"/>
</dbReference>
<dbReference type="AlphaFoldDB" id="A0A9Q0LY43"/>
<evidence type="ECO:0000259" key="9">
    <source>
        <dbReference type="PROSITE" id="PS50156"/>
    </source>
</evidence>
<feature type="region of interest" description="Disordered" evidence="7">
    <location>
        <begin position="82"/>
        <end position="132"/>
    </location>
</feature>
<evidence type="ECO:0000313" key="10">
    <source>
        <dbReference type="EMBL" id="KAJ6215745.1"/>
    </source>
</evidence>
<evidence type="ECO:0000256" key="7">
    <source>
        <dbReference type="SAM" id="MobiDB-lite"/>
    </source>
</evidence>
<dbReference type="PANTHER" id="PTHR45951:SF3">
    <property type="entry name" value="PROTEIN DISPATCHED"/>
    <property type="match status" value="1"/>
</dbReference>
<feature type="transmembrane region" description="Helical" evidence="8">
    <location>
        <begin position="1057"/>
        <end position="1080"/>
    </location>
</feature>
<feature type="transmembrane region" description="Helical" evidence="8">
    <location>
        <begin position="522"/>
        <end position="545"/>
    </location>
</feature>
<evidence type="ECO:0000313" key="11">
    <source>
        <dbReference type="Proteomes" id="UP001142055"/>
    </source>
</evidence>
<feature type="domain" description="SSD" evidence="9">
    <location>
        <begin position="457"/>
        <end position="580"/>
    </location>
</feature>
<feature type="compositionally biased region" description="Low complexity" evidence="7">
    <location>
        <begin position="82"/>
        <end position="98"/>
    </location>
</feature>
<evidence type="ECO:0000256" key="1">
    <source>
        <dbReference type="ARBA" id="ARBA00004141"/>
    </source>
</evidence>
<evidence type="ECO:0000256" key="3">
    <source>
        <dbReference type="ARBA" id="ARBA00022989"/>
    </source>
</evidence>
<feature type="compositionally biased region" description="Low complexity" evidence="7">
    <location>
        <begin position="119"/>
        <end position="131"/>
    </location>
</feature>
<keyword evidence="2 8" id="KW-0812">Transmembrane</keyword>
<accession>A0A9Q0LY43</accession>
<protein>
    <recommendedName>
        <fullName evidence="9">SSD domain-containing protein</fullName>
    </recommendedName>
</protein>
<dbReference type="EMBL" id="JAPWDV010000004">
    <property type="protein sequence ID" value="KAJ6215745.1"/>
    <property type="molecule type" value="Genomic_DNA"/>
</dbReference>
<feature type="transmembrane region" description="Helical" evidence="8">
    <location>
        <begin position="954"/>
        <end position="980"/>
    </location>
</feature>
<comment type="caution">
    <text evidence="10">The sequence shown here is derived from an EMBL/GenBank/DDBJ whole genome shotgun (WGS) entry which is preliminary data.</text>
</comment>
<feature type="transmembrane region" description="Helical" evidence="8">
    <location>
        <begin position="643"/>
        <end position="663"/>
    </location>
</feature>
<comment type="subcellular location">
    <subcellularLocation>
        <location evidence="1">Membrane</location>
        <topology evidence="1">Multi-pass membrane protein</topology>
    </subcellularLocation>
</comment>
<feature type="compositionally biased region" description="Basic residues" evidence="7">
    <location>
        <begin position="102"/>
        <end position="116"/>
    </location>
</feature>
<feature type="transmembrane region" description="Helical" evidence="8">
    <location>
        <begin position="557"/>
        <end position="580"/>
    </location>
</feature>
<organism evidence="10 11">
    <name type="scientific">Blomia tropicalis</name>
    <name type="common">Mite</name>
    <dbReference type="NCBI Taxonomy" id="40697"/>
    <lineage>
        <taxon>Eukaryota</taxon>
        <taxon>Metazoa</taxon>
        <taxon>Ecdysozoa</taxon>
        <taxon>Arthropoda</taxon>
        <taxon>Chelicerata</taxon>
        <taxon>Arachnida</taxon>
        <taxon>Acari</taxon>
        <taxon>Acariformes</taxon>
        <taxon>Sarcoptiformes</taxon>
        <taxon>Astigmata</taxon>
        <taxon>Glycyphagoidea</taxon>
        <taxon>Echimyopodidae</taxon>
        <taxon>Blomia</taxon>
    </lineage>
</organism>
<dbReference type="OMA" id="IDRTPCC"/>
<feature type="transmembrane region" description="Helical" evidence="8">
    <location>
        <begin position="454"/>
        <end position="471"/>
    </location>
</feature>
<dbReference type="PROSITE" id="PS50156">
    <property type="entry name" value="SSD"/>
    <property type="match status" value="1"/>
</dbReference>
<comment type="similarity">
    <text evidence="6">Belongs to the dispatched family.</text>
</comment>
<dbReference type="GO" id="GO:0022857">
    <property type="term" value="F:transmembrane transporter activity"/>
    <property type="evidence" value="ECO:0007669"/>
    <property type="project" value="TreeGrafter"/>
</dbReference>
<reference evidence="10" key="1">
    <citation type="submission" date="2022-12" db="EMBL/GenBank/DDBJ databases">
        <title>Genome assemblies of Blomia tropicalis.</title>
        <authorList>
            <person name="Cui Y."/>
        </authorList>
    </citation>
    <scope>NUCLEOTIDE SEQUENCE</scope>
    <source>
        <tissue evidence="10">Adult mites</tissue>
    </source>
</reference>
<gene>
    <name evidence="10" type="ORF">RDWZM_010245</name>
</gene>
<feature type="region of interest" description="Disordered" evidence="7">
    <location>
        <begin position="1108"/>
        <end position="1137"/>
    </location>
</feature>
<dbReference type="PANTHER" id="PTHR45951">
    <property type="entry name" value="PROTEIN DISPATCHED-RELATED"/>
    <property type="match status" value="1"/>
</dbReference>
<dbReference type="InterPro" id="IPR053958">
    <property type="entry name" value="HMGCR/SNAP/NPC1-like_SSD"/>
</dbReference>
<keyword evidence="5" id="KW-0325">Glycoprotein</keyword>
<dbReference type="Proteomes" id="UP001142055">
    <property type="component" value="Chromosome 4"/>
</dbReference>
<feature type="transmembrane region" description="Helical" evidence="8">
    <location>
        <begin position="428"/>
        <end position="448"/>
    </location>
</feature>
<dbReference type="InterPro" id="IPR052081">
    <property type="entry name" value="Dispatched_Hh_regulator"/>
</dbReference>
<feature type="transmembrane region" description="Helical" evidence="8">
    <location>
        <begin position="986"/>
        <end position="1009"/>
    </location>
</feature>
<dbReference type="Pfam" id="PF12349">
    <property type="entry name" value="Sterol-sensing"/>
    <property type="match status" value="1"/>
</dbReference>
<evidence type="ECO:0000256" key="5">
    <source>
        <dbReference type="ARBA" id="ARBA00023180"/>
    </source>
</evidence>
<evidence type="ECO:0000256" key="6">
    <source>
        <dbReference type="ARBA" id="ARBA00038046"/>
    </source>
</evidence>
<proteinExistence type="inferred from homology"/>
<dbReference type="SUPFAM" id="SSF82866">
    <property type="entry name" value="Multidrug efflux transporter AcrB transmembrane domain"/>
    <property type="match status" value="2"/>
</dbReference>
<keyword evidence="11" id="KW-1185">Reference proteome</keyword>
<feature type="transmembrane region" description="Helical" evidence="8">
    <location>
        <begin position="406"/>
        <end position="423"/>
    </location>
</feature>
<dbReference type="Gene3D" id="1.20.1640.10">
    <property type="entry name" value="Multidrug efflux transporter AcrB transmembrane domain"/>
    <property type="match status" value="2"/>
</dbReference>
<name>A0A9Q0LY43_BLOTA</name>
<dbReference type="GO" id="GO:0016020">
    <property type="term" value="C:membrane"/>
    <property type="evidence" value="ECO:0007669"/>
    <property type="project" value="UniProtKB-SubCell"/>
</dbReference>
<sequence length="1180" mass="134322">MYYYQLVRSCPITLIILTFAISFGLFTLSLYHNRLPSSFDDPTIGFEVRNTNLSARLNTWRLLIESTSWNGLLSLYPKPYETKSSTTTSTTTTTTTTTQQPKTRKPKLKNGKHSNRNKTSTTTTTTTTTSTIDPFNSKNHHLIMESEIFDSDSGETQFFCGKLMEDYIQFIVEPIDNGISSNLLELETIRNLCHLDQNILRMNEANNETNLFQDNCETANHQKCCPSWSISSYLLYQHHQQQQSPSSSSLIDCESIVQSDIDSLINLLHNCSEFYSDQYLNEDCTIDDPGSCPNVPEHCYGQQNIVYNIFHYMVDHKFMDMDQLILNRSQSTNIENNRPSITTTPNTAIKLSVTNIFLPIAKSSKLMNYYDRIMQHSKLSYGNVHVVAADLGLKHSLFSRHLIQDLTLICIASGIIFTSLLLYTRSFLLTITAMVTNIASLGSAYFIYTDLMQIKFFPFLNLLCLIILIGIGSDNALIYCKAWCCCRTSSTTSTITSSSTISSPSSSSNMNMMEYHRQMSTALWHVLISSFSASLTTCCAFFAGYFTQITSLKCFSIFAGTAIVTNFIITIITFPSAIVLSDRLSLWCSSSSSSSSTSSKKNNHQRDDDDDDDDNESISLKILQFPSFLFGQWILKLIFNYRYYLTIIYTILALMAMIVVLYFPGLRMPTTQEFQIFSSNHLFELYDRHYRNEFWFNRFSTMRIDSSGPNGMDNEMSKVVLPIRIIFGILPIDNGNDLNPFDRGTLQFDPQFDITKPESQIWLLDFCRDLRMQPFYRPMVGPQLTNCFIETFKSWMEHRRCTEYVGNRKIDRFPCCSVSTFPYEPSVFRQCLTEETEILHRTPNYLFSPNRAGPRFNTTKIGHVETFVIEYDSIYDAFINRYETIEDRWNTLNGWIESQIRSAPIGLRSGWFVTINTEFFALQQSLSSGVLRSVWIAVIFAFATLICTTRNIRLSILSTITITFLIFTTIGALILCGWQLNVIESITISLTIGLAIDATLHYTIAYQLLAKGNRLLGIQMTLARIGSPVAMGSCTTFLAGSIMLYSDILAYIQIGTFMMLLSVISWSFSTIFHLSLLIIFGETREDDKRMTSLIGFIRSRIRSILSSNNNCPKKDHQIKDGGGGDDDSDQPQMKTTSATIDQQIDNIDCHLLSNNKTIDQLETKIKKTTQEMIYLRVTSI</sequence>
<keyword evidence="4 8" id="KW-0472">Membrane</keyword>
<evidence type="ECO:0000256" key="4">
    <source>
        <dbReference type="ARBA" id="ARBA00023136"/>
    </source>
</evidence>
<feature type="transmembrane region" description="Helical" evidence="8">
    <location>
        <begin position="929"/>
        <end position="947"/>
    </location>
</feature>
<keyword evidence="3 8" id="KW-1133">Transmembrane helix</keyword>
<dbReference type="InterPro" id="IPR000731">
    <property type="entry name" value="SSD"/>
</dbReference>
<evidence type="ECO:0000256" key="2">
    <source>
        <dbReference type="ARBA" id="ARBA00022692"/>
    </source>
</evidence>
<feature type="region of interest" description="Disordered" evidence="7">
    <location>
        <begin position="591"/>
        <end position="612"/>
    </location>
</feature>
<feature type="transmembrane region" description="Helical" evidence="8">
    <location>
        <begin position="1021"/>
        <end position="1045"/>
    </location>
</feature>
<feature type="transmembrane region" description="Helical" evidence="8">
    <location>
        <begin position="12"/>
        <end position="31"/>
    </location>
</feature>
<evidence type="ECO:0000256" key="8">
    <source>
        <dbReference type="SAM" id="Phobius"/>
    </source>
</evidence>